<dbReference type="InterPro" id="IPR020449">
    <property type="entry name" value="Tscrpt_reg_AraC-type_HTH"/>
</dbReference>
<evidence type="ECO:0000256" key="3">
    <source>
        <dbReference type="ARBA" id="ARBA00023163"/>
    </source>
</evidence>
<name>A0A084TMF4_9FLAO</name>
<evidence type="ECO:0000313" key="5">
    <source>
        <dbReference type="EMBL" id="KFB01890.1"/>
    </source>
</evidence>
<dbReference type="GO" id="GO:0003700">
    <property type="term" value="F:DNA-binding transcription factor activity"/>
    <property type="evidence" value="ECO:0007669"/>
    <property type="project" value="InterPro"/>
</dbReference>
<comment type="caution">
    <text evidence="5">The sequence shown here is derived from an EMBL/GenBank/DDBJ whole genome shotgun (WGS) entry which is preliminary data.</text>
</comment>
<dbReference type="eggNOG" id="COG2207">
    <property type="taxonomic scope" value="Bacteria"/>
</dbReference>
<dbReference type="InterPro" id="IPR018060">
    <property type="entry name" value="HTH_AraC"/>
</dbReference>
<keyword evidence="6" id="KW-1185">Reference proteome</keyword>
<dbReference type="Gene3D" id="1.10.10.60">
    <property type="entry name" value="Homeodomain-like"/>
    <property type="match status" value="1"/>
</dbReference>
<reference evidence="6" key="2">
    <citation type="submission" date="2014-07" db="EMBL/GenBank/DDBJ databases">
        <title>Genome sequence of Mangrovimonas yunxiaonensis.</title>
        <authorList>
            <person name="Li Y."/>
            <person name="Zheng T."/>
        </authorList>
    </citation>
    <scope>NUCLEOTIDE SEQUENCE [LARGE SCALE GENOMIC DNA]</scope>
    <source>
        <strain evidence="6">LY01</strain>
    </source>
</reference>
<dbReference type="Pfam" id="PF22200">
    <property type="entry name" value="ExsA_N"/>
    <property type="match status" value="1"/>
</dbReference>
<protein>
    <recommendedName>
        <fullName evidence="4">HTH araC/xylS-type domain-containing protein</fullName>
    </recommendedName>
</protein>
<dbReference type="STRING" id="1197477.IA57_03200"/>
<keyword evidence="3" id="KW-0804">Transcription</keyword>
<dbReference type="Pfam" id="PF12833">
    <property type="entry name" value="HTH_18"/>
    <property type="match status" value="1"/>
</dbReference>
<dbReference type="PANTHER" id="PTHR43280">
    <property type="entry name" value="ARAC-FAMILY TRANSCRIPTIONAL REGULATOR"/>
    <property type="match status" value="1"/>
</dbReference>
<reference evidence="5 6" key="1">
    <citation type="journal article" date="2014" name="Genome Announc.">
        <title>Draft Genome Sequence of the Algicidal Bacterium Mangrovimonas yunxiaonensis Strain LY01.</title>
        <authorList>
            <person name="Li Y."/>
            <person name="Zhu H."/>
            <person name="Li C."/>
            <person name="Zhang H."/>
            <person name="Chen Z."/>
            <person name="Zheng W."/>
            <person name="Xu H."/>
            <person name="Zheng T."/>
        </authorList>
    </citation>
    <scope>NUCLEOTIDE SEQUENCE [LARGE SCALE GENOMIC DNA]</scope>
    <source>
        <strain evidence="5 6">LY01</strain>
    </source>
</reference>
<dbReference type="PROSITE" id="PS01124">
    <property type="entry name" value="HTH_ARAC_FAMILY_2"/>
    <property type="match status" value="1"/>
</dbReference>
<dbReference type="PANTHER" id="PTHR43280:SF2">
    <property type="entry name" value="HTH-TYPE TRANSCRIPTIONAL REGULATOR EXSA"/>
    <property type="match status" value="1"/>
</dbReference>
<dbReference type="OrthoDB" id="4480133at2"/>
<gene>
    <name evidence="5" type="ORF">IA57_03200</name>
</gene>
<evidence type="ECO:0000313" key="6">
    <source>
        <dbReference type="Proteomes" id="UP000028521"/>
    </source>
</evidence>
<dbReference type="EMBL" id="JPFK01000003">
    <property type="protein sequence ID" value="KFB01890.1"/>
    <property type="molecule type" value="Genomic_DNA"/>
</dbReference>
<dbReference type="AlphaFoldDB" id="A0A084TMF4"/>
<proteinExistence type="predicted"/>
<keyword evidence="1" id="KW-0805">Transcription regulation</keyword>
<dbReference type="GO" id="GO:0043565">
    <property type="term" value="F:sequence-specific DNA binding"/>
    <property type="evidence" value="ECO:0007669"/>
    <property type="project" value="InterPro"/>
</dbReference>
<evidence type="ECO:0000256" key="2">
    <source>
        <dbReference type="ARBA" id="ARBA00023125"/>
    </source>
</evidence>
<evidence type="ECO:0000259" key="4">
    <source>
        <dbReference type="PROSITE" id="PS01124"/>
    </source>
</evidence>
<accession>A0A084TMF4</accession>
<dbReference type="PRINTS" id="PR00032">
    <property type="entry name" value="HTHARAC"/>
</dbReference>
<dbReference type="SMART" id="SM00342">
    <property type="entry name" value="HTH_ARAC"/>
    <property type="match status" value="1"/>
</dbReference>
<keyword evidence="2" id="KW-0238">DNA-binding</keyword>
<feature type="domain" description="HTH araC/xylS-type" evidence="4">
    <location>
        <begin position="188"/>
        <end position="286"/>
    </location>
</feature>
<dbReference type="InterPro" id="IPR009057">
    <property type="entry name" value="Homeodomain-like_sf"/>
</dbReference>
<dbReference type="RefSeq" id="WP_036119075.1">
    <property type="nucleotide sequence ID" value="NZ_BMET01000005.1"/>
</dbReference>
<evidence type="ECO:0000256" key="1">
    <source>
        <dbReference type="ARBA" id="ARBA00023015"/>
    </source>
</evidence>
<dbReference type="InterPro" id="IPR054015">
    <property type="entry name" value="ExsA-like_N"/>
</dbReference>
<organism evidence="5 6">
    <name type="scientific">Mangrovimonas yunxiaonensis</name>
    <dbReference type="NCBI Taxonomy" id="1197477"/>
    <lineage>
        <taxon>Bacteria</taxon>
        <taxon>Pseudomonadati</taxon>
        <taxon>Bacteroidota</taxon>
        <taxon>Flavobacteriia</taxon>
        <taxon>Flavobacteriales</taxon>
        <taxon>Flavobacteriaceae</taxon>
        <taxon>Mangrovimonas</taxon>
    </lineage>
</organism>
<sequence length="290" mass="34465">MDLYKAHKTNPDTFPQYNLKDTLFLYYNCPQKEKILKLYAKYIQFNFTISGKRIMHFGDRKYFANKNNGYLLKRCAFLQEMTSDFSGWNVLVFYLKDDYLRSIFDEFKPHLELNNLPKVTSEVNLSFEVNDQIRNCYTSFLPYFGKDIKLPEGILENKFKELLFTIFAHPDNKHILAFILSIVDHYETPIWEVMENNYRVNLGLEAFADIANRSLSKFKRDFYDYYKTTPGKWLVERRLQLAKSQLTTSKKSIQEIAFDCGFNNASHFSRVFKNYYNTSPTTYKNSQTLK</sequence>
<dbReference type="SUPFAM" id="SSF46689">
    <property type="entry name" value="Homeodomain-like"/>
    <property type="match status" value="1"/>
</dbReference>
<dbReference type="PROSITE" id="PS00041">
    <property type="entry name" value="HTH_ARAC_FAMILY_1"/>
    <property type="match status" value="1"/>
</dbReference>
<dbReference type="InterPro" id="IPR018062">
    <property type="entry name" value="HTH_AraC-typ_CS"/>
</dbReference>
<dbReference type="Proteomes" id="UP000028521">
    <property type="component" value="Unassembled WGS sequence"/>
</dbReference>